<dbReference type="InterPro" id="IPR037925">
    <property type="entry name" value="FlgE/F/G-like"/>
</dbReference>
<dbReference type="InterPro" id="IPR010930">
    <property type="entry name" value="Flg_bb/hook_C_dom"/>
</dbReference>
<evidence type="ECO:0000313" key="6">
    <source>
        <dbReference type="Proteomes" id="UP000178724"/>
    </source>
</evidence>
<dbReference type="Proteomes" id="UP000178724">
    <property type="component" value="Unassembled WGS sequence"/>
</dbReference>
<dbReference type="AlphaFoldDB" id="A0A1F4Q349"/>
<dbReference type="GO" id="GO:0009425">
    <property type="term" value="C:bacterial-type flagellum basal body"/>
    <property type="evidence" value="ECO:0007669"/>
    <property type="project" value="UniProtKB-SubCell"/>
</dbReference>
<keyword evidence="2" id="KW-0975">Bacterial flagellum</keyword>
<proteinExistence type="inferred from homology"/>
<dbReference type="EMBL" id="METM01000013">
    <property type="protein sequence ID" value="OGB90256.1"/>
    <property type="molecule type" value="Genomic_DNA"/>
</dbReference>
<dbReference type="InterPro" id="IPR053967">
    <property type="entry name" value="LlgE_F_G-like_D1"/>
</dbReference>
<accession>A0A1F4Q349</accession>
<comment type="caution">
    <text evidence="5">The sequence shown here is derived from an EMBL/GenBank/DDBJ whole genome shotgun (WGS) entry which is preliminary data.</text>
</comment>
<reference evidence="5 6" key="1">
    <citation type="journal article" date="2016" name="Nat. Commun.">
        <title>Thousands of microbial genomes shed light on interconnected biogeochemical processes in an aquifer system.</title>
        <authorList>
            <person name="Anantharaman K."/>
            <person name="Brown C.T."/>
            <person name="Hug L.A."/>
            <person name="Sharon I."/>
            <person name="Castelle C.J."/>
            <person name="Probst A.J."/>
            <person name="Thomas B.C."/>
            <person name="Singh A."/>
            <person name="Wilkins M.J."/>
            <person name="Karaoz U."/>
            <person name="Brodie E.L."/>
            <person name="Williams K.H."/>
            <person name="Hubbard S.S."/>
            <person name="Banfield J.F."/>
        </authorList>
    </citation>
    <scope>NUCLEOTIDE SEQUENCE [LARGE SCALE GENOMIC DNA]</scope>
</reference>
<dbReference type="NCBIfam" id="TIGR03506">
    <property type="entry name" value="FlgEFG_subfam"/>
    <property type="match status" value="1"/>
</dbReference>
<evidence type="ECO:0000256" key="2">
    <source>
        <dbReference type="RuleBase" id="RU362116"/>
    </source>
</evidence>
<evidence type="ECO:0000313" key="5">
    <source>
        <dbReference type="EMBL" id="OGB90256.1"/>
    </source>
</evidence>
<dbReference type="PANTHER" id="PTHR30435:SF19">
    <property type="entry name" value="FLAGELLAR BASAL-BODY ROD PROTEIN FLGG"/>
    <property type="match status" value="1"/>
</dbReference>
<dbReference type="Pfam" id="PF22692">
    <property type="entry name" value="LlgE_F_G_D1"/>
    <property type="match status" value="1"/>
</dbReference>
<comment type="subcellular location">
    <subcellularLocation>
        <location evidence="2">Bacterial flagellum basal body</location>
    </subcellularLocation>
</comment>
<evidence type="ECO:0000259" key="3">
    <source>
        <dbReference type="Pfam" id="PF06429"/>
    </source>
</evidence>
<evidence type="ECO:0000256" key="1">
    <source>
        <dbReference type="ARBA" id="ARBA00009677"/>
    </source>
</evidence>
<dbReference type="PANTHER" id="PTHR30435">
    <property type="entry name" value="FLAGELLAR PROTEIN"/>
    <property type="match status" value="1"/>
</dbReference>
<evidence type="ECO:0000259" key="4">
    <source>
        <dbReference type="Pfam" id="PF22692"/>
    </source>
</evidence>
<gene>
    <name evidence="5" type="ORF">A2625_02905</name>
</gene>
<organism evidence="5 6">
    <name type="scientific">candidate division WOR-1 bacterium RIFCSPHIGHO2_01_FULL_53_15</name>
    <dbReference type="NCBI Taxonomy" id="1802564"/>
    <lineage>
        <taxon>Bacteria</taxon>
        <taxon>Bacillati</taxon>
        <taxon>Saganbacteria</taxon>
    </lineage>
</organism>
<dbReference type="GO" id="GO:0071978">
    <property type="term" value="P:bacterial-type flagellum-dependent swarming motility"/>
    <property type="evidence" value="ECO:0007669"/>
    <property type="project" value="TreeGrafter"/>
</dbReference>
<sequence length="244" mass="26529">MTDRIFEIGGAGLDSTDQRVRKLMDNLVNAEVPGYKKSEAVIRGFPVELEDATQRISAVKPQADGTFYSNIAGALVKTGGKLDLALGTDGFFVIAGPWGEGYTRDGRFQLDKDGRILTVAGNYPVMGGAGPLVVTPGAEVEFDQDGRLKVDGEIADRIRVVLPERSGELDSLNGSIFKKRENAVIQEVDSPRVIQGYVETSNVNVVDEMMEMIYLQRIYGLDSKIISTRDANLNNALGMGRPTQ</sequence>
<protein>
    <submittedName>
        <fullName evidence="5">Uncharacterized protein</fullName>
    </submittedName>
</protein>
<name>A0A1F4Q349_UNCSA</name>
<comment type="similarity">
    <text evidence="1 2">Belongs to the flagella basal body rod proteins family.</text>
</comment>
<dbReference type="Pfam" id="PF06429">
    <property type="entry name" value="Flg_bbr_C"/>
    <property type="match status" value="1"/>
</dbReference>
<feature type="domain" description="Flagellar hook protein FlgE/F/G-like D1" evidence="4">
    <location>
        <begin position="89"/>
        <end position="127"/>
    </location>
</feature>
<dbReference type="InterPro" id="IPR020013">
    <property type="entry name" value="Flagellar_FlgE/F/G"/>
</dbReference>
<dbReference type="SUPFAM" id="SSF117143">
    <property type="entry name" value="Flagellar hook protein flgE"/>
    <property type="match status" value="1"/>
</dbReference>
<feature type="domain" description="Flagellar basal-body/hook protein C-terminal" evidence="3">
    <location>
        <begin position="195"/>
        <end position="238"/>
    </location>
</feature>